<evidence type="ECO:0000313" key="7">
    <source>
        <dbReference type="EMBL" id="MFC4768554.1"/>
    </source>
</evidence>
<evidence type="ECO:0000256" key="2">
    <source>
        <dbReference type="ARBA" id="ARBA00022730"/>
    </source>
</evidence>
<comment type="caution">
    <text evidence="7">The sequence shown here is derived from an EMBL/GenBank/DDBJ whole genome shotgun (WGS) entry which is preliminary data.</text>
</comment>
<name>A0ABV9Q3X7_9BACL</name>
<dbReference type="RefSeq" id="WP_380026504.1">
    <property type="nucleotide sequence ID" value="NZ_JBHSHC010000106.1"/>
</dbReference>
<dbReference type="CDD" id="cd00165">
    <property type="entry name" value="S4"/>
    <property type="match status" value="1"/>
</dbReference>
<organism evidence="7 8">
    <name type="scientific">Effusibacillus consociatus</name>
    <dbReference type="NCBI Taxonomy" id="1117041"/>
    <lineage>
        <taxon>Bacteria</taxon>
        <taxon>Bacillati</taxon>
        <taxon>Bacillota</taxon>
        <taxon>Bacilli</taxon>
        <taxon>Bacillales</taxon>
        <taxon>Alicyclobacillaceae</taxon>
        <taxon>Effusibacillus</taxon>
    </lineage>
</organism>
<accession>A0ABV9Q3X7</accession>
<gene>
    <name evidence="5" type="primary">rqcP</name>
    <name evidence="7" type="ORF">ACFO8Q_14510</name>
</gene>
<dbReference type="EMBL" id="JBHSHC010000106">
    <property type="protein sequence ID" value="MFC4768554.1"/>
    <property type="molecule type" value="Genomic_DNA"/>
</dbReference>
<dbReference type="Proteomes" id="UP001596002">
    <property type="component" value="Unassembled WGS sequence"/>
</dbReference>
<evidence type="ECO:0000256" key="5">
    <source>
        <dbReference type="HAMAP-Rule" id="MF_00871"/>
    </source>
</evidence>
<keyword evidence="4 5" id="KW-0648">Protein biosynthesis</keyword>
<reference evidence="8" key="1">
    <citation type="journal article" date="2019" name="Int. J. Syst. Evol. Microbiol.">
        <title>The Global Catalogue of Microorganisms (GCM) 10K type strain sequencing project: providing services to taxonomists for standard genome sequencing and annotation.</title>
        <authorList>
            <consortium name="The Broad Institute Genomics Platform"/>
            <consortium name="The Broad Institute Genome Sequencing Center for Infectious Disease"/>
            <person name="Wu L."/>
            <person name="Ma J."/>
        </authorList>
    </citation>
    <scope>NUCLEOTIDE SEQUENCE [LARGE SCALE GENOMIC DNA]</scope>
    <source>
        <strain evidence="8">WYCCWR 12678</strain>
    </source>
</reference>
<keyword evidence="8" id="KW-1185">Reference proteome</keyword>
<dbReference type="Pfam" id="PF01479">
    <property type="entry name" value="S4"/>
    <property type="match status" value="1"/>
</dbReference>
<comment type="function">
    <text evidence="5">Key component of the ribosome quality control system (RQC), a ribosome-associated complex that mediates the extraction of incompletely synthesized nascent chains from stalled ribosomes and their subsequent degradation. RqcH recruits Ala-charged tRNA, and with RqcP directs the elongation of stalled nascent chains on 50S ribosomal subunits, leading to non-templated C-terminal alanine extensions (Ala tail). The Ala tail promotes nascent chain degradation. RqcP is associated with the translocation-like movement of the peptidyl-tRNA from the A-site into the P-site.</text>
</comment>
<evidence type="ECO:0000256" key="4">
    <source>
        <dbReference type="ARBA" id="ARBA00022917"/>
    </source>
</evidence>
<protein>
    <recommendedName>
        <fullName evidence="5">RQC P-site tRNA stabilizing factor</fullName>
        <shortName evidence="5">RqcP</shortName>
    </recommendedName>
    <alternativeName>
        <fullName evidence="5">Ribosome-associated protein quality control protein P</fullName>
    </alternativeName>
</protein>
<proteinExistence type="inferred from homology"/>
<dbReference type="InterPro" id="IPR025490">
    <property type="entry name" value="RqcP"/>
</dbReference>
<dbReference type="InterPro" id="IPR036986">
    <property type="entry name" value="S4_RNA-bd_sf"/>
</dbReference>
<evidence type="ECO:0000256" key="3">
    <source>
        <dbReference type="ARBA" id="ARBA00022884"/>
    </source>
</evidence>
<dbReference type="SMART" id="SM00363">
    <property type="entry name" value="S4"/>
    <property type="match status" value="1"/>
</dbReference>
<evidence type="ECO:0000313" key="8">
    <source>
        <dbReference type="Proteomes" id="UP001596002"/>
    </source>
</evidence>
<comment type="subunit">
    <text evidence="5">Associates with stalled 50S ribosomal subunits. Binds to RqcH, 23S rRNA and the P-site tRNA. Does not require RqcH for association with 50S subunits.</text>
</comment>
<dbReference type="HAMAP" id="MF_00871">
    <property type="entry name" value="RqcP"/>
    <property type="match status" value="1"/>
</dbReference>
<dbReference type="Gene3D" id="3.10.290.10">
    <property type="entry name" value="RNA-binding S4 domain"/>
    <property type="match status" value="1"/>
</dbReference>
<dbReference type="PROSITE" id="PS50889">
    <property type="entry name" value="S4"/>
    <property type="match status" value="1"/>
</dbReference>
<evidence type="ECO:0000256" key="1">
    <source>
        <dbReference type="ARBA" id="ARBA00022555"/>
    </source>
</evidence>
<dbReference type="PIRSF" id="PIRSF038881">
    <property type="entry name" value="RNAbp_HP1423"/>
    <property type="match status" value="1"/>
</dbReference>
<feature type="domain" description="RNA-binding S4" evidence="6">
    <location>
        <begin position="1"/>
        <end position="64"/>
    </location>
</feature>
<keyword evidence="1 5" id="KW-0820">tRNA-binding</keyword>
<keyword evidence="2 5" id="KW-0699">rRNA-binding</keyword>
<comment type="similarity">
    <text evidence="5">Belongs to the RqcP family.</text>
</comment>
<sequence length="96" mass="10672">MRLDKFLKVSRLIKRRTLAKEVCDQGRIQINGRPSKASSEVKAGDLLTITFGTKIVDVKVNAIAEHASKGQAAEMYTVVSEKRIQGDPKWDDGDDQ</sequence>
<dbReference type="SUPFAM" id="SSF55174">
    <property type="entry name" value="Alpha-L RNA-binding motif"/>
    <property type="match status" value="1"/>
</dbReference>
<keyword evidence="3 5" id="KW-0694">RNA-binding</keyword>
<dbReference type="InterPro" id="IPR002942">
    <property type="entry name" value="S4_RNA-bd"/>
</dbReference>
<evidence type="ECO:0000259" key="6">
    <source>
        <dbReference type="SMART" id="SM00363"/>
    </source>
</evidence>